<feature type="domain" description="RING-type" evidence="17">
    <location>
        <begin position="146"/>
        <end position="188"/>
    </location>
</feature>
<sequence length="353" mass="39527">MMHRKLFPASTTTNQTHECSDLSDPACPFNCYSYPDRYFSPPPPISPLSNQISSYLAIAASLFTVVFVLIGFYVLKVKCYFDWCGWRRNGSFSTQTGRLEDEFVGENQVDHPIWLITTIGLQQSIINSITVCKYKKGEGLIEGTECLVCLSEFKEDETLRVLPMCNHAFHIPCIDTWLRSRINCPLCRAPIVPNNASSDAAILNGSSMEENSDTAVRNEYAQVERDGGESIIMISENREGTRQEGETEDFTHESILKACPDEDEQIVDEIQKGTNSVSMDSSVDPTNGDNERHTVNLLKKDGEYSTLFKSARRSSVSQCLHVTPISMKRSAVSCCRRIASARGYRSLNSSFPH</sequence>
<keyword evidence="12 16" id="KW-0472">Membrane</keyword>
<keyword evidence="19" id="KW-1185">Reference proteome</keyword>
<evidence type="ECO:0000313" key="19">
    <source>
        <dbReference type="Proteomes" id="UP001293593"/>
    </source>
</evidence>
<feature type="region of interest" description="Disordered" evidence="15">
    <location>
        <begin position="1"/>
        <end position="21"/>
    </location>
</feature>
<proteinExistence type="inferred from homology"/>
<evidence type="ECO:0000256" key="11">
    <source>
        <dbReference type="ARBA" id="ARBA00022989"/>
    </source>
</evidence>
<dbReference type="Pfam" id="PF13639">
    <property type="entry name" value="zf-RING_2"/>
    <property type="match status" value="1"/>
</dbReference>
<dbReference type="AlphaFoldDB" id="A0AAE1JTZ1"/>
<dbReference type="CDD" id="cd16461">
    <property type="entry name" value="RING-H2_EL5-like"/>
    <property type="match status" value="1"/>
</dbReference>
<evidence type="ECO:0000256" key="16">
    <source>
        <dbReference type="SAM" id="Phobius"/>
    </source>
</evidence>
<comment type="similarity">
    <text evidence="13">Belongs to the RING-type zinc finger family. ATL subfamily.</text>
</comment>
<dbReference type="PANTHER" id="PTHR46913">
    <property type="entry name" value="RING-H2 FINGER PROTEIN ATL16"/>
    <property type="match status" value="1"/>
</dbReference>
<evidence type="ECO:0000256" key="4">
    <source>
        <dbReference type="ARBA" id="ARBA00012483"/>
    </source>
</evidence>
<evidence type="ECO:0000256" key="8">
    <source>
        <dbReference type="ARBA" id="ARBA00022771"/>
    </source>
</evidence>
<dbReference type="PROSITE" id="PS50089">
    <property type="entry name" value="ZF_RING_2"/>
    <property type="match status" value="1"/>
</dbReference>
<dbReference type="InterPro" id="IPR001841">
    <property type="entry name" value="Znf_RING"/>
</dbReference>
<dbReference type="InterPro" id="IPR013083">
    <property type="entry name" value="Znf_RING/FYVE/PHD"/>
</dbReference>
<evidence type="ECO:0000256" key="10">
    <source>
        <dbReference type="ARBA" id="ARBA00022833"/>
    </source>
</evidence>
<keyword evidence="9" id="KW-0833">Ubl conjugation pathway</keyword>
<dbReference type="FunFam" id="3.30.40.10:FF:000233">
    <property type="entry name" value="RING-H2 finger protein ATL54"/>
    <property type="match status" value="1"/>
</dbReference>
<dbReference type="InterPro" id="IPR044600">
    <property type="entry name" value="ATL1/ATL16-like"/>
</dbReference>
<evidence type="ECO:0000259" key="17">
    <source>
        <dbReference type="PROSITE" id="PS50089"/>
    </source>
</evidence>
<keyword evidence="5" id="KW-0808">Transferase</keyword>
<evidence type="ECO:0000313" key="18">
    <source>
        <dbReference type="EMBL" id="KAK4274138.1"/>
    </source>
</evidence>
<evidence type="ECO:0000256" key="9">
    <source>
        <dbReference type="ARBA" id="ARBA00022786"/>
    </source>
</evidence>
<keyword evidence="8 14" id="KW-0863">Zinc-finger</keyword>
<reference evidence="18" key="1">
    <citation type="submission" date="2023-10" db="EMBL/GenBank/DDBJ databases">
        <title>Chromosome-level genome of the transformable northern wattle, Acacia crassicarpa.</title>
        <authorList>
            <person name="Massaro I."/>
            <person name="Sinha N.R."/>
            <person name="Poethig S."/>
            <person name="Leichty A.R."/>
        </authorList>
    </citation>
    <scope>NUCLEOTIDE SEQUENCE</scope>
    <source>
        <strain evidence="18">Acra3RX</strain>
        <tissue evidence="18">Leaf</tissue>
    </source>
</reference>
<evidence type="ECO:0000256" key="5">
    <source>
        <dbReference type="ARBA" id="ARBA00022679"/>
    </source>
</evidence>
<dbReference type="Gene3D" id="3.30.40.10">
    <property type="entry name" value="Zinc/RING finger domain, C3HC4 (zinc finger)"/>
    <property type="match status" value="1"/>
</dbReference>
<evidence type="ECO:0000256" key="7">
    <source>
        <dbReference type="ARBA" id="ARBA00022723"/>
    </source>
</evidence>
<evidence type="ECO:0000256" key="15">
    <source>
        <dbReference type="SAM" id="MobiDB-lite"/>
    </source>
</evidence>
<evidence type="ECO:0000256" key="12">
    <source>
        <dbReference type="ARBA" id="ARBA00023136"/>
    </source>
</evidence>
<dbReference type="GO" id="GO:0016020">
    <property type="term" value="C:membrane"/>
    <property type="evidence" value="ECO:0007669"/>
    <property type="project" value="UniProtKB-SubCell"/>
</dbReference>
<dbReference type="Proteomes" id="UP001293593">
    <property type="component" value="Unassembled WGS sequence"/>
</dbReference>
<keyword evidence="6 16" id="KW-0812">Transmembrane</keyword>
<evidence type="ECO:0000256" key="13">
    <source>
        <dbReference type="ARBA" id="ARBA00024209"/>
    </source>
</evidence>
<dbReference type="SUPFAM" id="SSF57850">
    <property type="entry name" value="RING/U-box"/>
    <property type="match status" value="1"/>
</dbReference>
<evidence type="ECO:0000256" key="14">
    <source>
        <dbReference type="PROSITE-ProRule" id="PRU00175"/>
    </source>
</evidence>
<evidence type="ECO:0000256" key="1">
    <source>
        <dbReference type="ARBA" id="ARBA00000900"/>
    </source>
</evidence>
<keyword evidence="7" id="KW-0479">Metal-binding</keyword>
<name>A0AAE1JTZ1_9FABA</name>
<protein>
    <recommendedName>
        <fullName evidence="4">RING-type E3 ubiquitin transferase</fullName>
        <ecNumber evidence="4">2.3.2.27</ecNumber>
    </recommendedName>
</protein>
<dbReference type="GO" id="GO:0008270">
    <property type="term" value="F:zinc ion binding"/>
    <property type="evidence" value="ECO:0007669"/>
    <property type="project" value="UniProtKB-KW"/>
</dbReference>
<gene>
    <name evidence="18" type="ORF">QN277_017414</name>
</gene>
<comment type="pathway">
    <text evidence="3">Protein modification; protein ubiquitination.</text>
</comment>
<comment type="subcellular location">
    <subcellularLocation>
        <location evidence="2">Membrane</location>
        <topology evidence="2">Single-pass membrane protein</topology>
    </subcellularLocation>
</comment>
<dbReference type="GO" id="GO:0061630">
    <property type="term" value="F:ubiquitin protein ligase activity"/>
    <property type="evidence" value="ECO:0007669"/>
    <property type="project" value="UniProtKB-EC"/>
</dbReference>
<evidence type="ECO:0000256" key="6">
    <source>
        <dbReference type="ARBA" id="ARBA00022692"/>
    </source>
</evidence>
<organism evidence="18 19">
    <name type="scientific">Acacia crassicarpa</name>
    <name type="common">northern wattle</name>
    <dbReference type="NCBI Taxonomy" id="499986"/>
    <lineage>
        <taxon>Eukaryota</taxon>
        <taxon>Viridiplantae</taxon>
        <taxon>Streptophyta</taxon>
        <taxon>Embryophyta</taxon>
        <taxon>Tracheophyta</taxon>
        <taxon>Spermatophyta</taxon>
        <taxon>Magnoliopsida</taxon>
        <taxon>eudicotyledons</taxon>
        <taxon>Gunneridae</taxon>
        <taxon>Pentapetalae</taxon>
        <taxon>rosids</taxon>
        <taxon>fabids</taxon>
        <taxon>Fabales</taxon>
        <taxon>Fabaceae</taxon>
        <taxon>Caesalpinioideae</taxon>
        <taxon>mimosoid clade</taxon>
        <taxon>Acacieae</taxon>
        <taxon>Acacia</taxon>
    </lineage>
</organism>
<feature type="transmembrane region" description="Helical" evidence="16">
    <location>
        <begin position="55"/>
        <end position="75"/>
    </location>
</feature>
<dbReference type="EMBL" id="JAWXYG010000004">
    <property type="protein sequence ID" value="KAK4274138.1"/>
    <property type="molecule type" value="Genomic_DNA"/>
</dbReference>
<keyword evidence="10" id="KW-0862">Zinc</keyword>
<accession>A0AAE1JTZ1</accession>
<evidence type="ECO:0000256" key="3">
    <source>
        <dbReference type="ARBA" id="ARBA00004906"/>
    </source>
</evidence>
<dbReference type="SMART" id="SM00184">
    <property type="entry name" value="RING"/>
    <property type="match status" value="1"/>
</dbReference>
<dbReference type="EC" id="2.3.2.27" evidence="4"/>
<keyword evidence="11 16" id="KW-1133">Transmembrane helix</keyword>
<dbReference type="GO" id="GO:0016567">
    <property type="term" value="P:protein ubiquitination"/>
    <property type="evidence" value="ECO:0007669"/>
    <property type="project" value="InterPro"/>
</dbReference>
<evidence type="ECO:0000256" key="2">
    <source>
        <dbReference type="ARBA" id="ARBA00004167"/>
    </source>
</evidence>
<comment type="catalytic activity">
    <reaction evidence="1">
        <text>S-ubiquitinyl-[E2 ubiquitin-conjugating enzyme]-L-cysteine + [acceptor protein]-L-lysine = [E2 ubiquitin-conjugating enzyme]-L-cysteine + N(6)-ubiquitinyl-[acceptor protein]-L-lysine.</text>
        <dbReference type="EC" id="2.3.2.27"/>
    </reaction>
</comment>
<dbReference type="PANTHER" id="PTHR46913:SF19">
    <property type="entry name" value="RING-TYPE E3 UBIQUITIN TRANSFERASE"/>
    <property type="match status" value="1"/>
</dbReference>
<dbReference type="SMART" id="SM01197">
    <property type="entry name" value="FANCL_C"/>
    <property type="match status" value="1"/>
</dbReference>
<comment type="caution">
    <text evidence="18">The sequence shown here is derived from an EMBL/GenBank/DDBJ whole genome shotgun (WGS) entry which is preliminary data.</text>
</comment>